<protein>
    <recommendedName>
        <fullName evidence="2">MADF domain-containing protein</fullName>
    </recommendedName>
</protein>
<name>A0A974C8Q6_XENLA</name>
<dbReference type="PANTHER" id="PTHR21505:SF13">
    <property type="match status" value="1"/>
</dbReference>
<feature type="domain" description="MADF" evidence="2">
    <location>
        <begin position="29"/>
        <end position="82"/>
    </location>
</feature>
<dbReference type="Proteomes" id="UP000694892">
    <property type="component" value="Chromosome 8L"/>
</dbReference>
<evidence type="ECO:0000259" key="2">
    <source>
        <dbReference type="Pfam" id="PF10545"/>
    </source>
</evidence>
<dbReference type="AlphaFoldDB" id="A0A974C8Q6"/>
<dbReference type="EMBL" id="CM004480">
    <property type="protein sequence ID" value="OCT68166.1"/>
    <property type="molecule type" value="Genomic_DNA"/>
</dbReference>
<evidence type="ECO:0000313" key="3">
    <source>
        <dbReference type="EMBL" id="OCT68166.1"/>
    </source>
</evidence>
<sequence>METMYTISALAIAGAFILPSSSMVNLKTKMKSREKTRKAYEELVNLVKSVCQTADVQFVKTKISNIHTAFKKELNKVHDSKKSGASADDIYRGGPVRPGALGSPAC</sequence>
<organism evidence="3 4">
    <name type="scientific">Xenopus laevis</name>
    <name type="common">African clawed frog</name>
    <dbReference type="NCBI Taxonomy" id="8355"/>
    <lineage>
        <taxon>Eukaryota</taxon>
        <taxon>Metazoa</taxon>
        <taxon>Chordata</taxon>
        <taxon>Craniata</taxon>
        <taxon>Vertebrata</taxon>
        <taxon>Euteleostomi</taxon>
        <taxon>Amphibia</taxon>
        <taxon>Batrachia</taxon>
        <taxon>Anura</taxon>
        <taxon>Pipoidea</taxon>
        <taxon>Pipidae</taxon>
        <taxon>Xenopodinae</taxon>
        <taxon>Xenopus</taxon>
        <taxon>Xenopus</taxon>
    </lineage>
</organism>
<feature type="region of interest" description="Disordered" evidence="1">
    <location>
        <begin position="77"/>
        <end position="106"/>
    </location>
</feature>
<reference evidence="4" key="1">
    <citation type="journal article" date="2016" name="Nature">
        <title>Genome evolution in the allotetraploid frog Xenopus laevis.</title>
        <authorList>
            <person name="Session A.M."/>
            <person name="Uno Y."/>
            <person name="Kwon T."/>
            <person name="Chapman J.A."/>
            <person name="Toyoda A."/>
            <person name="Takahashi S."/>
            <person name="Fukui A."/>
            <person name="Hikosaka A."/>
            <person name="Suzuki A."/>
            <person name="Kondo M."/>
            <person name="van Heeringen S.J."/>
            <person name="Quigley I."/>
            <person name="Heinz S."/>
            <person name="Ogino H."/>
            <person name="Ochi H."/>
            <person name="Hellsten U."/>
            <person name="Lyons J.B."/>
            <person name="Simakov O."/>
            <person name="Putnam N."/>
            <person name="Stites J."/>
            <person name="Kuroki Y."/>
            <person name="Tanaka T."/>
            <person name="Michiue T."/>
            <person name="Watanabe M."/>
            <person name="Bogdanovic O."/>
            <person name="Lister R."/>
            <person name="Georgiou G."/>
            <person name="Paranjpe S.S."/>
            <person name="van Kruijsbergen I."/>
            <person name="Shu S."/>
            <person name="Carlson J."/>
            <person name="Kinoshita T."/>
            <person name="Ohta Y."/>
            <person name="Mawaribuchi S."/>
            <person name="Jenkins J."/>
            <person name="Grimwood J."/>
            <person name="Schmutz J."/>
            <person name="Mitros T."/>
            <person name="Mozaffari S.V."/>
            <person name="Suzuki Y."/>
            <person name="Haramoto Y."/>
            <person name="Yamamoto T.S."/>
            <person name="Takagi C."/>
            <person name="Heald R."/>
            <person name="Miller K."/>
            <person name="Haudenschild C."/>
            <person name="Kitzman J."/>
            <person name="Nakayama T."/>
            <person name="Izutsu Y."/>
            <person name="Robert J."/>
            <person name="Fortriede J."/>
            <person name="Burns K."/>
            <person name="Lotay V."/>
            <person name="Karimi K."/>
            <person name="Yasuoka Y."/>
            <person name="Dichmann D.S."/>
            <person name="Flajnik M.F."/>
            <person name="Houston D.W."/>
            <person name="Shendure J."/>
            <person name="DuPasquier L."/>
            <person name="Vize P.D."/>
            <person name="Zorn A.M."/>
            <person name="Ito M."/>
            <person name="Marcotte E.M."/>
            <person name="Wallingford J.B."/>
            <person name="Ito Y."/>
            <person name="Asashima M."/>
            <person name="Ueno N."/>
            <person name="Matsuda Y."/>
            <person name="Veenstra G.J."/>
            <person name="Fujiyama A."/>
            <person name="Harland R.M."/>
            <person name="Taira M."/>
            <person name="Rokhsar D.S."/>
        </authorList>
    </citation>
    <scope>NUCLEOTIDE SEQUENCE [LARGE SCALE GENOMIC DNA]</scope>
    <source>
        <strain evidence="4">J</strain>
    </source>
</reference>
<proteinExistence type="predicted"/>
<evidence type="ECO:0000256" key="1">
    <source>
        <dbReference type="SAM" id="MobiDB-lite"/>
    </source>
</evidence>
<accession>A0A974C8Q6</accession>
<dbReference type="PANTHER" id="PTHR21505">
    <property type="entry name" value="MADF DOMAIN-CONTAINING PROTEIN-RELATED"/>
    <property type="match status" value="1"/>
</dbReference>
<dbReference type="InterPro" id="IPR006578">
    <property type="entry name" value="MADF-dom"/>
</dbReference>
<gene>
    <name evidence="3" type="ORF">XELAEV_18039462mg</name>
</gene>
<evidence type="ECO:0000313" key="4">
    <source>
        <dbReference type="Proteomes" id="UP000694892"/>
    </source>
</evidence>
<dbReference type="Pfam" id="PF10545">
    <property type="entry name" value="MADF_DNA_bdg"/>
    <property type="match status" value="1"/>
</dbReference>